<proteinExistence type="inferred from homology"/>
<evidence type="ECO:0000256" key="1">
    <source>
        <dbReference type="ARBA" id="ARBA00006479"/>
    </source>
</evidence>
<evidence type="ECO:0000313" key="3">
    <source>
        <dbReference type="EMBL" id="TKJ84134.1"/>
    </source>
</evidence>
<dbReference type="EMBL" id="JACYNN010000039">
    <property type="protein sequence ID" value="MBD8109247.1"/>
    <property type="molecule type" value="Genomic_DNA"/>
</dbReference>
<dbReference type="STRING" id="1219360.GCA_001571305_04211"/>
<evidence type="ECO:0000313" key="2">
    <source>
        <dbReference type="EMBL" id="MBD8109247.1"/>
    </source>
</evidence>
<dbReference type="PANTHER" id="PTHR18964:SF149">
    <property type="entry name" value="BIFUNCTIONAL UDP-N-ACETYLGLUCOSAMINE 2-EPIMERASE_N-ACETYLMANNOSAMINE KINASE"/>
    <property type="match status" value="1"/>
</dbReference>
<dbReference type="AlphaFoldDB" id="A0A3S7TH64"/>
<dbReference type="Proteomes" id="UP000661012">
    <property type="component" value="Unassembled WGS sequence"/>
</dbReference>
<dbReference type="Proteomes" id="UP000306393">
    <property type="component" value="Unassembled WGS sequence"/>
</dbReference>
<dbReference type="Pfam" id="PF00480">
    <property type="entry name" value="ROK"/>
    <property type="match status" value="1"/>
</dbReference>
<dbReference type="Gene3D" id="1.10.10.10">
    <property type="entry name" value="Winged helix-like DNA-binding domain superfamily/Winged helix DNA-binding domain"/>
    <property type="match status" value="1"/>
</dbReference>
<dbReference type="CDD" id="cd23763">
    <property type="entry name" value="ASKHA_ATPase_ROK"/>
    <property type="match status" value="1"/>
</dbReference>
<organism evidence="3 4">
    <name type="scientific">Erwinia persicina</name>
    <dbReference type="NCBI Taxonomy" id="55211"/>
    <lineage>
        <taxon>Bacteria</taxon>
        <taxon>Pseudomonadati</taxon>
        <taxon>Pseudomonadota</taxon>
        <taxon>Gammaproteobacteria</taxon>
        <taxon>Enterobacterales</taxon>
        <taxon>Erwiniaceae</taxon>
        <taxon>Erwinia</taxon>
    </lineage>
</organism>
<dbReference type="KEGG" id="epe:CI789_23495"/>
<dbReference type="SUPFAM" id="SSF53067">
    <property type="entry name" value="Actin-like ATPase domain"/>
    <property type="match status" value="1"/>
</dbReference>
<dbReference type="InterPro" id="IPR036390">
    <property type="entry name" value="WH_DNA-bd_sf"/>
</dbReference>
<dbReference type="InterPro" id="IPR000600">
    <property type="entry name" value="ROK"/>
</dbReference>
<comment type="similarity">
    <text evidence="1">Belongs to the ROK (NagC/XylR) family.</text>
</comment>
<protein>
    <submittedName>
        <fullName evidence="3">ROK family protein</fullName>
    </submittedName>
</protein>
<dbReference type="Gene3D" id="3.30.420.40">
    <property type="match status" value="2"/>
</dbReference>
<dbReference type="InterPro" id="IPR036388">
    <property type="entry name" value="WH-like_DNA-bd_sf"/>
</dbReference>
<name>A0A3S7TH64_9GAMM</name>
<evidence type="ECO:0000313" key="4">
    <source>
        <dbReference type="Proteomes" id="UP000306393"/>
    </source>
</evidence>
<reference evidence="2 5" key="2">
    <citation type="journal article" date="2020" name="FEMS Microbiol. Ecol.">
        <title>Temporal dynamics of bacterial communities during seed development and maturation.</title>
        <authorList>
            <person name="Chesneau G."/>
            <person name="Torres-Cortes G."/>
            <person name="Briand M."/>
            <person name="Darrasse A."/>
            <person name="Preveaux A."/>
            <person name="Marais C."/>
            <person name="Jacques M.A."/>
            <person name="Shade A."/>
            <person name="Barret M."/>
        </authorList>
    </citation>
    <scope>NUCLEOTIDE SEQUENCE [LARGE SCALE GENOMIC DNA]</scope>
    <source>
        <strain evidence="2 5">CFBP13732</strain>
    </source>
</reference>
<dbReference type="OrthoDB" id="9810372at2"/>
<accession>A0A3S7TH64</accession>
<comment type="caution">
    <text evidence="3">The sequence shown here is derived from an EMBL/GenBank/DDBJ whole genome shotgun (WGS) entry which is preliminary data.</text>
</comment>
<dbReference type="RefSeq" id="WP_062749001.1">
    <property type="nucleotide sequence ID" value="NZ_CP022727.1"/>
</dbReference>
<dbReference type="SUPFAM" id="SSF46785">
    <property type="entry name" value="Winged helix' DNA-binding domain"/>
    <property type="match status" value="1"/>
</dbReference>
<dbReference type="InterPro" id="IPR043129">
    <property type="entry name" value="ATPase_NBD"/>
</dbReference>
<dbReference type="EMBL" id="QGAC01000029">
    <property type="protein sequence ID" value="TKJ84134.1"/>
    <property type="molecule type" value="Genomic_DNA"/>
</dbReference>
<keyword evidence="5" id="KW-1185">Reference proteome</keyword>
<evidence type="ECO:0000313" key="5">
    <source>
        <dbReference type="Proteomes" id="UP000661012"/>
    </source>
</evidence>
<sequence>MNIPLNSTTREMRKNNIALVIRTLKALGTATKGEVAVHSGLSTATCGAVLNELSATREVLALDREASRGGRPAQRYACNPDFFSVLSLYAAGCDEAAELVWSVSSATGELLDGGDLPFNPLTAERFYQQIASLLAMFPAVKTIGIGLPGVIVDGVVTSCDISLFTGMPVIEEIASRSGRFTEVGNDINFTAWGFYRSNCPDVSAPVAYIFKPDVPCTGCGMVINGRVLTGANNFAGEVSHLPFSPDKAVSLTEELAHIVVALAAVINPVMVALSGTRLNESQLPEIVKICQKHIPEKHLPALIYRPSIRQDYLQGIAELTLQNYNHHRLFAE</sequence>
<reference evidence="3 4" key="1">
    <citation type="journal article" date="2019" name="Sci. Rep.">
        <title>Differences in resource use lead to coexistence of seed-transmitted microbial populations.</title>
        <authorList>
            <person name="Torres-Cortes G."/>
            <person name="Garcia B.J."/>
            <person name="Compant S."/>
            <person name="Rezki S."/>
            <person name="Jones P."/>
            <person name="Preveaux A."/>
            <person name="Briand M."/>
            <person name="Roulet A."/>
            <person name="Bouchez O."/>
            <person name="Jacobson D."/>
            <person name="Barret M."/>
        </authorList>
    </citation>
    <scope>NUCLEOTIDE SEQUENCE [LARGE SCALE GENOMIC DNA]</scope>
    <source>
        <strain evidence="3 4">CFBP13511</strain>
    </source>
</reference>
<gene>
    <name evidence="3" type="ORF">EpCFBP13511_21500</name>
    <name evidence="2" type="ORF">IFT93_23050</name>
</gene>
<dbReference type="PANTHER" id="PTHR18964">
    <property type="entry name" value="ROK (REPRESSOR, ORF, KINASE) FAMILY"/>
    <property type="match status" value="1"/>
</dbReference>